<feature type="domain" description="Peptidase M15C" evidence="2">
    <location>
        <begin position="364"/>
        <end position="420"/>
    </location>
</feature>
<sequence>MSRRNRAARLAILLGCVLSVGLDRAQAGSPQDIGAISAPAVPLQLAVAGTPGSVDVVSIAQRGTLSAATINGATDAAVASGGTAVAGRGFQIGLRRVLRGATVVQQSFGDGWGFPMSVTALPLDAVRAVMGRAIAGTVGPGFLVMGKTTADMRGAQAGDQVELISASGAIATFWIGRVVPDDEIGGTEILMTTDVANALGITTNTRVLIFGNFARQTLDYLLAVVGLLGNPNVQVWHSWDAPTADGVLSLLQTKQVMGEFDLNYAQLVAGSVWVDRNEGWTQTHLRPREPYPTGIVARCHNVIHSDLLAALAEVADLAITYPELVNVNTNPASQSTGLDIANTNSSGGCATPHTARLSRTGISTGIVSRHSWGMALDTSTAANCQGCIPVMDCRIVRIFRKHNFAWGGSFLTPDGMHFEWVGERRDLVQNPKSPCPNLTPPVVQSLSPPPPRSDLSLLFADDGWAGE</sequence>
<evidence type="ECO:0000259" key="2">
    <source>
        <dbReference type="Pfam" id="PF13539"/>
    </source>
</evidence>
<accession>A0A6J7NXJ2</accession>
<evidence type="ECO:0000313" key="3">
    <source>
        <dbReference type="EMBL" id="CAB4365570.1"/>
    </source>
</evidence>
<dbReference type="EMBL" id="CAFBIY010000230">
    <property type="protein sequence ID" value="CAB4853295.1"/>
    <property type="molecule type" value="Genomic_DNA"/>
</dbReference>
<dbReference type="EMBL" id="CAESGF010000036">
    <property type="protein sequence ID" value="CAB4365570.1"/>
    <property type="molecule type" value="Genomic_DNA"/>
</dbReference>
<evidence type="ECO:0000313" key="5">
    <source>
        <dbReference type="EMBL" id="CAB4828174.1"/>
    </source>
</evidence>
<dbReference type="EMBL" id="CAFBMT010000008">
    <property type="protein sequence ID" value="CAB4935210.1"/>
    <property type="molecule type" value="Genomic_DNA"/>
</dbReference>
<evidence type="ECO:0000313" key="8">
    <source>
        <dbReference type="EMBL" id="CAB4996975.1"/>
    </source>
</evidence>
<feature type="region of interest" description="Disordered" evidence="1">
    <location>
        <begin position="431"/>
        <end position="454"/>
    </location>
</feature>
<dbReference type="Pfam" id="PF13539">
    <property type="entry name" value="Peptidase_M15_4"/>
    <property type="match status" value="1"/>
</dbReference>
<reference evidence="8" key="1">
    <citation type="submission" date="2020-05" db="EMBL/GenBank/DDBJ databases">
        <authorList>
            <person name="Chiriac C."/>
            <person name="Salcher M."/>
            <person name="Ghai R."/>
            <person name="Kavagutti S V."/>
        </authorList>
    </citation>
    <scope>NUCLEOTIDE SEQUENCE</scope>
</reference>
<dbReference type="EMBL" id="CAFBOL010000051">
    <property type="protein sequence ID" value="CAB4996975.1"/>
    <property type="molecule type" value="Genomic_DNA"/>
</dbReference>
<proteinExistence type="predicted"/>
<name>A0A6J7NXJ2_9ZZZZ</name>
<evidence type="ECO:0000313" key="7">
    <source>
        <dbReference type="EMBL" id="CAB4935210.1"/>
    </source>
</evidence>
<evidence type="ECO:0000313" key="4">
    <source>
        <dbReference type="EMBL" id="CAB4702911.1"/>
    </source>
</evidence>
<dbReference type="EMBL" id="CAFAAV010000153">
    <property type="protein sequence ID" value="CAB4828174.1"/>
    <property type="molecule type" value="Genomic_DNA"/>
</dbReference>
<protein>
    <submittedName>
        <fullName evidence="8">Unannotated protein</fullName>
    </submittedName>
</protein>
<dbReference type="AlphaFoldDB" id="A0A6J7NXJ2"/>
<evidence type="ECO:0000313" key="6">
    <source>
        <dbReference type="EMBL" id="CAB4853295.1"/>
    </source>
</evidence>
<dbReference type="InterPro" id="IPR009045">
    <property type="entry name" value="Zn_M74/Hedgehog-like"/>
</dbReference>
<organism evidence="8">
    <name type="scientific">freshwater metagenome</name>
    <dbReference type="NCBI Taxonomy" id="449393"/>
    <lineage>
        <taxon>unclassified sequences</taxon>
        <taxon>metagenomes</taxon>
        <taxon>ecological metagenomes</taxon>
    </lineage>
</organism>
<dbReference type="Gene3D" id="3.30.1380.10">
    <property type="match status" value="1"/>
</dbReference>
<dbReference type="GO" id="GO:0008233">
    <property type="term" value="F:peptidase activity"/>
    <property type="evidence" value="ECO:0007669"/>
    <property type="project" value="InterPro"/>
</dbReference>
<dbReference type="EMBL" id="CAEZYF010000001">
    <property type="protein sequence ID" value="CAB4702911.1"/>
    <property type="molecule type" value="Genomic_DNA"/>
</dbReference>
<dbReference type="SUPFAM" id="SSF55166">
    <property type="entry name" value="Hedgehog/DD-peptidase"/>
    <property type="match status" value="1"/>
</dbReference>
<evidence type="ECO:0000256" key="1">
    <source>
        <dbReference type="SAM" id="MobiDB-lite"/>
    </source>
</evidence>
<gene>
    <name evidence="4" type="ORF">UFOPK2656_00167</name>
    <name evidence="5" type="ORF">UFOPK3099_01843</name>
    <name evidence="6" type="ORF">UFOPK3267_02823</name>
    <name evidence="7" type="ORF">UFOPK3651_01751</name>
    <name evidence="8" type="ORF">UFOPK3931_01864</name>
    <name evidence="3" type="ORF">UFOPK4189_03312</name>
</gene>
<dbReference type="InterPro" id="IPR039561">
    <property type="entry name" value="Peptidase_M15C"/>
</dbReference>